<dbReference type="CDD" id="cd05120">
    <property type="entry name" value="APH_ChoK_like"/>
    <property type="match status" value="1"/>
</dbReference>
<dbReference type="PANTHER" id="PTHR21310:SF15">
    <property type="entry name" value="AMINOGLYCOSIDE PHOSPHOTRANSFERASE DOMAIN-CONTAINING PROTEIN"/>
    <property type="match status" value="1"/>
</dbReference>
<dbReference type="Proteomes" id="UP001278766">
    <property type="component" value="Unassembled WGS sequence"/>
</dbReference>
<dbReference type="InterPro" id="IPR002575">
    <property type="entry name" value="Aminoglycoside_PTrfase"/>
</dbReference>
<dbReference type="EMBL" id="JAUEPN010000006">
    <property type="protein sequence ID" value="KAK3292985.1"/>
    <property type="molecule type" value="Genomic_DNA"/>
</dbReference>
<dbReference type="GeneID" id="87843030"/>
<protein>
    <submittedName>
        <fullName evidence="2">Kinase-like domain-containing protein</fullName>
    </submittedName>
</protein>
<accession>A0AAE0LPZ2</accession>
<dbReference type="SUPFAM" id="SSF56112">
    <property type="entry name" value="Protein kinase-like (PK-like)"/>
    <property type="match status" value="1"/>
</dbReference>
<evidence type="ECO:0000259" key="1">
    <source>
        <dbReference type="Pfam" id="PF01636"/>
    </source>
</evidence>
<reference evidence="2" key="1">
    <citation type="journal article" date="2023" name="Mol. Phylogenet. Evol.">
        <title>Genome-scale phylogeny and comparative genomics of the fungal order Sordariales.</title>
        <authorList>
            <person name="Hensen N."/>
            <person name="Bonometti L."/>
            <person name="Westerberg I."/>
            <person name="Brannstrom I.O."/>
            <person name="Guillou S."/>
            <person name="Cros-Aarteil S."/>
            <person name="Calhoun S."/>
            <person name="Haridas S."/>
            <person name="Kuo A."/>
            <person name="Mondo S."/>
            <person name="Pangilinan J."/>
            <person name="Riley R."/>
            <person name="LaButti K."/>
            <person name="Andreopoulos B."/>
            <person name="Lipzen A."/>
            <person name="Chen C."/>
            <person name="Yan M."/>
            <person name="Daum C."/>
            <person name="Ng V."/>
            <person name="Clum A."/>
            <person name="Steindorff A."/>
            <person name="Ohm R.A."/>
            <person name="Martin F."/>
            <person name="Silar P."/>
            <person name="Natvig D.O."/>
            <person name="Lalanne C."/>
            <person name="Gautier V."/>
            <person name="Ament-Velasquez S.L."/>
            <person name="Kruys A."/>
            <person name="Hutchinson M.I."/>
            <person name="Powell A.J."/>
            <person name="Barry K."/>
            <person name="Miller A.N."/>
            <person name="Grigoriev I.V."/>
            <person name="Debuchy R."/>
            <person name="Gladieux P."/>
            <person name="Hiltunen Thoren M."/>
            <person name="Johannesson H."/>
        </authorList>
    </citation>
    <scope>NUCLEOTIDE SEQUENCE</scope>
    <source>
        <strain evidence="2">CBS 168.71</strain>
    </source>
</reference>
<comment type="caution">
    <text evidence="2">The sequence shown here is derived from an EMBL/GenBank/DDBJ whole genome shotgun (WGS) entry which is preliminary data.</text>
</comment>
<organism evidence="2 3">
    <name type="scientific">Chaetomium fimeti</name>
    <dbReference type="NCBI Taxonomy" id="1854472"/>
    <lineage>
        <taxon>Eukaryota</taxon>
        <taxon>Fungi</taxon>
        <taxon>Dikarya</taxon>
        <taxon>Ascomycota</taxon>
        <taxon>Pezizomycotina</taxon>
        <taxon>Sordariomycetes</taxon>
        <taxon>Sordariomycetidae</taxon>
        <taxon>Sordariales</taxon>
        <taxon>Chaetomiaceae</taxon>
        <taxon>Chaetomium</taxon>
    </lineage>
</organism>
<dbReference type="InterPro" id="IPR011009">
    <property type="entry name" value="Kinase-like_dom_sf"/>
</dbReference>
<dbReference type="RefSeq" id="XP_062656499.1">
    <property type="nucleotide sequence ID" value="XM_062806082.1"/>
</dbReference>
<keyword evidence="2" id="KW-0418">Kinase</keyword>
<dbReference type="PANTHER" id="PTHR21310">
    <property type="entry name" value="AMINOGLYCOSIDE PHOSPHOTRANSFERASE-RELATED-RELATED"/>
    <property type="match status" value="1"/>
</dbReference>
<keyword evidence="3" id="KW-1185">Reference proteome</keyword>
<reference evidence="2" key="2">
    <citation type="submission" date="2023-06" db="EMBL/GenBank/DDBJ databases">
        <authorList>
            <consortium name="Lawrence Berkeley National Laboratory"/>
            <person name="Haridas S."/>
            <person name="Hensen N."/>
            <person name="Bonometti L."/>
            <person name="Westerberg I."/>
            <person name="Brannstrom I.O."/>
            <person name="Guillou S."/>
            <person name="Cros-Aarteil S."/>
            <person name="Calhoun S."/>
            <person name="Kuo A."/>
            <person name="Mondo S."/>
            <person name="Pangilinan J."/>
            <person name="Riley R."/>
            <person name="Labutti K."/>
            <person name="Andreopoulos B."/>
            <person name="Lipzen A."/>
            <person name="Chen C."/>
            <person name="Yanf M."/>
            <person name="Daum C."/>
            <person name="Ng V."/>
            <person name="Clum A."/>
            <person name="Steindorff A."/>
            <person name="Ohm R."/>
            <person name="Martin F."/>
            <person name="Silar P."/>
            <person name="Natvig D."/>
            <person name="Lalanne C."/>
            <person name="Gautier V."/>
            <person name="Ament-Velasquez S.L."/>
            <person name="Kruys A."/>
            <person name="Hutchinson M.I."/>
            <person name="Powell A.J."/>
            <person name="Barry K."/>
            <person name="Miller A.N."/>
            <person name="Grigoriev I.V."/>
            <person name="Debuchy R."/>
            <person name="Gladieux P."/>
            <person name="Thoren M.H."/>
            <person name="Johannesson H."/>
        </authorList>
    </citation>
    <scope>NUCLEOTIDE SEQUENCE</scope>
    <source>
        <strain evidence="2">CBS 168.71</strain>
    </source>
</reference>
<dbReference type="Gene3D" id="3.90.1200.10">
    <property type="match status" value="1"/>
</dbReference>
<feature type="domain" description="Aminoglycoside phosphotransferase" evidence="1">
    <location>
        <begin position="140"/>
        <end position="185"/>
    </location>
</feature>
<gene>
    <name evidence="2" type="ORF">B0H64DRAFT_434269</name>
</gene>
<name>A0AAE0LPZ2_9PEZI</name>
<dbReference type="GO" id="GO:0016301">
    <property type="term" value="F:kinase activity"/>
    <property type="evidence" value="ECO:0007669"/>
    <property type="project" value="UniProtKB-KW"/>
</dbReference>
<dbReference type="Pfam" id="PF01636">
    <property type="entry name" value="APH"/>
    <property type="match status" value="1"/>
</dbReference>
<keyword evidence="2" id="KW-0808">Transferase</keyword>
<evidence type="ECO:0000313" key="2">
    <source>
        <dbReference type="EMBL" id="KAK3292985.1"/>
    </source>
</evidence>
<sequence>MPTTQPEELYEEGCFATTFERKYYHRGGAFIKRSLRPREFRTNQRGNLHVPRINGERIKNEADTLRYIRQHTDIPVPTVYADFEDDEAYYLVVEYVKGISMAHLPDDQMAVGLRSDHIGGPSGIVIPPYRVMRQATKDDWDLRRSEKKEYVFCHNDLSQHNVIVDPNTLKITAIIDWEYAGFYPANFEMPFYRRDGPSVARKGEVDDSAALLAFLKGQDVSSVVVSQHKS</sequence>
<proteinExistence type="predicted"/>
<dbReference type="AlphaFoldDB" id="A0AAE0LPZ2"/>
<dbReference type="InterPro" id="IPR051678">
    <property type="entry name" value="AGP_Transferase"/>
</dbReference>
<evidence type="ECO:0000313" key="3">
    <source>
        <dbReference type="Proteomes" id="UP001278766"/>
    </source>
</evidence>